<dbReference type="RefSeq" id="XP_028033287.1">
    <property type="nucleotide sequence ID" value="XM_028177486.1"/>
</dbReference>
<feature type="coiled-coil region" evidence="1">
    <location>
        <begin position="58"/>
        <end position="85"/>
    </location>
</feature>
<dbReference type="GeneID" id="114245346"/>
<evidence type="ECO:0000256" key="1">
    <source>
        <dbReference type="SAM" id="Coils"/>
    </source>
</evidence>
<name>A0A6J2JWP4_BOMMA</name>
<evidence type="ECO:0000256" key="2">
    <source>
        <dbReference type="SAM" id="MobiDB-lite"/>
    </source>
</evidence>
<reference evidence="4" key="1">
    <citation type="submission" date="2025-08" db="UniProtKB">
        <authorList>
            <consortium name="RefSeq"/>
        </authorList>
    </citation>
    <scope>IDENTIFICATION</scope>
    <source>
        <tissue evidence="4">Silk gland</tissue>
    </source>
</reference>
<proteinExistence type="predicted"/>
<evidence type="ECO:0000313" key="4">
    <source>
        <dbReference type="RefSeq" id="XP_028033287.1"/>
    </source>
</evidence>
<dbReference type="OrthoDB" id="6059368at2759"/>
<dbReference type="Gene3D" id="3.30.70.1820">
    <property type="entry name" value="L1 transposable element, RRM domain"/>
    <property type="match status" value="1"/>
</dbReference>
<keyword evidence="1" id="KW-0175">Coiled coil</keyword>
<evidence type="ECO:0000313" key="3">
    <source>
        <dbReference type="Proteomes" id="UP000504629"/>
    </source>
</evidence>
<dbReference type="PANTHER" id="PTHR37445">
    <property type="entry name" value="PROTEIN CBG24663"/>
    <property type="match status" value="1"/>
</dbReference>
<dbReference type="KEGG" id="bman:114245346"/>
<feature type="compositionally biased region" description="Polar residues" evidence="2">
    <location>
        <begin position="222"/>
        <end position="238"/>
    </location>
</feature>
<dbReference type="PANTHER" id="PTHR37445:SF3">
    <property type="entry name" value="ZINC FINGER PHD-TYPE DOMAIN-CONTAINING PROTEIN"/>
    <property type="match status" value="1"/>
</dbReference>
<dbReference type="AlphaFoldDB" id="A0A6J2JWP4"/>
<keyword evidence="3" id="KW-1185">Reference proteome</keyword>
<dbReference type="Proteomes" id="UP000504629">
    <property type="component" value="Unplaced"/>
</dbReference>
<feature type="region of interest" description="Disordered" evidence="2">
    <location>
        <begin position="213"/>
        <end position="238"/>
    </location>
</feature>
<organism evidence="3 4">
    <name type="scientific">Bombyx mandarina</name>
    <name type="common">Wild silk moth</name>
    <name type="synonym">Wild silkworm</name>
    <dbReference type="NCBI Taxonomy" id="7092"/>
    <lineage>
        <taxon>Eukaryota</taxon>
        <taxon>Metazoa</taxon>
        <taxon>Ecdysozoa</taxon>
        <taxon>Arthropoda</taxon>
        <taxon>Hexapoda</taxon>
        <taxon>Insecta</taxon>
        <taxon>Pterygota</taxon>
        <taxon>Neoptera</taxon>
        <taxon>Endopterygota</taxon>
        <taxon>Lepidoptera</taxon>
        <taxon>Glossata</taxon>
        <taxon>Ditrysia</taxon>
        <taxon>Bombycoidea</taxon>
        <taxon>Bombycidae</taxon>
        <taxon>Bombycinae</taxon>
        <taxon>Bombyx</taxon>
    </lineage>
</organism>
<accession>A0A6J2JWP4</accession>
<sequence>MKSSVTYYTAFHSTLLHKNMEEQFQLLFDNMKMEMQKQTAELTESLTKNLMDRMDEKLTPIIEENEQLKQKVSDLEKEMEYLKREKKSNNIIIFGLEERENSTLELFNNVKMTFKEALNINIEQSEINKLYRLGKNIVQNKSRPVLCSFTNAWRKDEIMKNRKSLKNIYVSEDYSKEILEKRKALLPRLKEEREKGNIAFLIYDKLVVKESNTEKRKREPTISPSPSKRQPRKQQTLCSAKVSRINAFDAMRPRSNSFTNKPTLNKK</sequence>
<protein>
    <submittedName>
        <fullName evidence="4">Uncharacterized protein LOC114245346</fullName>
    </submittedName>
</protein>
<gene>
    <name evidence="4" type="primary">LOC114245346</name>
</gene>